<evidence type="ECO:0000313" key="4">
    <source>
        <dbReference type="EMBL" id="RZS62694.1"/>
    </source>
</evidence>
<proteinExistence type="predicted"/>
<dbReference type="EMBL" id="SGWX01000001">
    <property type="protein sequence ID" value="RZS62694.1"/>
    <property type="molecule type" value="Genomic_DNA"/>
</dbReference>
<dbReference type="SUPFAM" id="SSF55729">
    <property type="entry name" value="Acyl-CoA N-acyltransferases (Nat)"/>
    <property type="match status" value="1"/>
</dbReference>
<keyword evidence="1 4" id="KW-0808">Transferase</keyword>
<reference evidence="4 5" key="1">
    <citation type="submission" date="2019-02" db="EMBL/GenBank/DDBJ databases">
        <title>Sequencing the genomes of 1000 actinobacteria strains.</title>
        <authorList>
            <person name="Klenk H.-P."/>
        </authorList>
    </citation>
    <scope>NUCLEOTIDE SEQUENCE [LARGE SCALE GENOMIC DNA]</scope>
    <source>
        <strain evidence="4 5">DSM 16932</strain>
    </source>
</reference>
<dbReference type="InterPro" id="IPR000182">
    <property type="entry name" value="GNAT_dom"/>
</dbReference>
<dbReference type="Gene3D" id="3.40.630.30">
    <property type="match status" value="1"/>
</dbReference>
<dbReference type="InterPro" id="IPR016181">
    <property type="entry name" value="Acyl_CoA_acyltransferase"/>
</dbReference>
<dbReference type="OrthoDB" id="9799092at2"/>
<dbReference type="Proteomes" id="UP000293852">
    <property type="component" value="Unassembled WGS sequence"/>
</dbReference>
<feature type="domain" description="N-acetyltransferase" evidence="3">
    <location>
        <begin position="8"/>
        <end position="182"/>
    </location>
</feature>
<organism evidence="4 5">
    <name type="scientific">Xylanimonas ulmi</name>
    <dbReference type="NCBI Taxonomy" id="228973"/>
    <lineage>
        <taxon>Bacteria</taxon>
        <taxon>Bacillati</taxon>
        <taxon>Actinomycetota</taxon>
        <taxon>Actinomycetes</taxon>
        <taxon>Micrococcales</taxon>
        <taxon>Promicromonosporaceae</taxon>
        <taxon>Xylanimonas</taxon>
    </lineage>
</organism>
<dbReference type="RefSeq" id="WP_130416159.1">
    <property type="nucleotide sequence ID" value="NZ_SGWX01000001.1"/>
</dbReference>
<evidence type="ECO:0000259" key="3">
    <source>
        <dbReference type="PROSITE" id="PS51186"/>
    </source>
</evidence>
<evidence type="ECO:0000313" key="5">
    <source>
        <dbReference type="Proteomes" id="UP000293852"/>
    </source>
</evidence>
<comment type="caution">
    <text evidence="4">The sequence shown here is derived from an EMBL/GenBank/DDBJ whole genome shotgun (WGS) entry which is preliminary data.</text>
</comment>
<protein>
    <submittedName>
        <fullName evidence="4">RimJ/RimL family protein N-acetyltransferase</fullName>
    </submittedName>
</protein>
<keyword evidence="5" id="KW-1185">Reference proteome</keyword>
<gene>
    <name evidence="4" type="ORF">EV386_3041</name>
</gene>
<dbReference type="InterPro" id="IPR050680">
    <property type="entry name" value="YpeA/RimI_acetyltransf"/>
</dbReference>
<dbReference type="GO" id="GO:0016747">
    <property type="term" value="F:acyltransferase activity, transferring groups other than amino-acyl groups"/>
    <property type="evidence" value="ECO:0007669"/>
    <property type="project" value="InterPro"/>
</dbReference>
<dbReference type="PROSITE" id="PS51186">
    <property type="entry name" value="GNAT"/>
    <property type="match status" value="1"/>
</dbReference>
<dbReference type="AlphaFoldDB" id="A0A4Q7M508"/>
<dbReference type="CDD" id="cd04301">
    <property type="entry name" value="NAT_SF"/>
    <property type="match status" value="1"/>
</dbReference>
<dbReference type="PANTHER" id="PTHR43420">
    <property type="entry name" value="ACETYLTRANSFERASE"/>
    <property type="match status" value="1"/>
</dbReference>
<dbReference type="PANTHER" id="PTHR43420:SF44">
    <property type="entry name" value="ACETYLTRANSFERASE YPEA"/>
    <property type="match status" value="1"/>
</dbReference>
<sequence length="182" mass="19843">MSDDGGPYRVRRVRAQEWEAVRQIRLASLCDPLAHLAFLDSYEAAVARPAEFWRERAARAAQGDEVAQYVVVDQDGRWVGSVTGLLEPAGSVDFEGRAVARRQAHVVGVWLHPDHRGRGLIQRAIAAVVDWAGQQGAERARLYVHADNARARAAYLKAGFAPSGQVIAGTIGPEEELARPIG</sequence>
<name>A0A4Q7M508_9MICO</name>
<evidence type="ECO:0000256" key="1">
    <source>
        <dbReference type="ARBA" id="ARBA00022679"/>
    </source>
</evidence>
<evidence type="ECO:0000256" key="2">
    <source>
        <dbReference type="ARBA" id="ARBA00023315"/>
    </source>
</evidence>
<accession>A0A4Q7M508</accession>
<dbReference type="Pfam" id="PF00583">
    <property type="entry name" value="Acetyltransf_1"/>
    <property type="match status" value="1"/>
</dbReference>
<keyword evidence="2" id="KW-0012">Acyltransferase</keyword>